<dbReference type="Proteomes" id="UP000007879">
    <property type="component" value="Unassembled WGS sequence"/>
</dbReference>
<evidence type="ECO:0000259" key="1">
    <source>
        <dbReference type="PROSITE" id="PS50017"/>
    </source>
</evidence>
<keyword evidence="3" id="KW-1185">Reference proteome</keyword>
<dbReference type="OrthoDB" id="10597555at2759"/>
<dbReference type="InterPro" id="IPR011029">
    <property type="entry name" value="DEATH-like_dom_sf"/>
</dbReference>
<dbReference type="KEGG" id="aqu:100637116"/>
<name>A0A1X7VIA0_AMPQE</name>
<dbReference type="InParanoid" id="A0A1X7VIA0"/>
<gene>
    <name evidence="2" type="primary">100637116</name>
</gene>
<dbReference type="GO" id="GO:0007165">
    <property type="term" value="P:signal transduction"/>
    <property type="evidence" value="ECO:0007669"/>
    <property type="project" value="InterPro"/>
</dbReference>
<evidence type="ECO:0000313" key="3">
    <source>
        <dbReference type="Proteomes" id="UP000007879"/>
    </source>
</evidence>
<dbReference type="EnsemblMetazoa" id="Aqu2.1.39633_001">
    <property type="protein sequence ID" value="Aqu2.1.39633_001"/>
    <property type="gene ID" value="Aqu2.1.39633"/>
</dbReference>
<feature type="domain" description="Death" evidence="1">
    <location>
        <begin position="29"/>
        <end position="103"/>
    </location>
</feature>
<dbReference type="Gene3D" id="1.10.533.10">
    <property type="entry name" value="Death Domain, Fas"/>
    <property type="match status" value="1"/>
</dbReference>
<accession>A0A1X7VIA0</accession>
<dbReference type="EnsemblMetazoa" id="XM_003384174.3">
    <property type="protein sequence ID" value="XP_003384222.1"/>
    <property type="gene ID" value="LOC100637116"/>
</dbReference>
<evidence type="ECO:0000313" key="2">
    <source>
        <dbReference type="EnsemblMetazoa" id="Aqu2.1.39633_001"/>
    </source>
</evidence>
<dbReference type="PROSITE" id="PS50017">
    <property type="entry name" value="DEATH_DOMAIN"/>
    <property type="match status" value="1"/>
</dbReference>
<dbReference type="Pfam" id="PF00531">
    <property type="entry name" value="Death"/>
    <property type="match status" value="1"/>
</dbReference>
<dbReference type="AlphaFoldDB" id="A0A1X7VIA0"/>
<organism evidence="2">
    <name type="scientific">Amphimedon queenslandica</name>
    <name type="common">Sponge</name>
    <dbReference type="NCBI Taxonomy" id="400682"/>
    <lineage>
        <taxon>Eukaryota</taxon>
        <taxon>Metazoa</taxon>
        <taxon>Porifera</taxon>
        <taxon>Demospongiae</taxon>
        <taxon>Heteroscleromorpha</taxon>
        <taxon>Haplosclerida</taxon>
        <taxon>Niphatidae</taxon>
        <taxon>Amphimedon</taxon>
    </lineage>
</organism>
<dbReference type="InterPro" id="IPR000488">
    <property type="entry name" value="Death_dom"/>
</dbReference>
<dbReference type="CDD" id="cd01670">
    <property type="entry name" value="Death"/>
    <property type="match status" value="1"/>
</dbReference>
<sequence>MESKELTLGMSDLADILEALREHEFLLTKWELLGIQLGVHFNKLKVIEAEHRDMEQCLCEMLTVWLRLDYDYKDKGRPSWQGLINALRCIKQINTAEKIAKEKCLNYE</sequence>
<dbReference type="SUPFAM" id="SSF47986">
    <property type="entry name" value="DEATH domain"/>
    <property type="match status" value="1"/>
</dbReference>
<protein>
    <recommendedName>
        <fullName evidence="1">Death domain-containing protein</fullName>
    </recommendedName>
</protein>
<proteinExistence type="predicted"/>
<reference evidence="3" key="1">
    <citation type="journal article" date="2010" name="Nature">
        <title>The Amphimedon queenslandica genome and the evolution of animal complexity.</title>
        <authorList>
            <person name="Srivastava M."/>
            <person name="Simakov O."/>
            <person name="Chapman J."/>
            <person name="Fahey B."/>
            <person name="Gauthier M.E."/>
            <person name="Mitros T."/>
            <person name="Richards G.S."/>
            <person name="Conaco C."/>
            <person name="Dacre M."/>
            <person name="Hellsten U."/>
            <person name="Larroux C."/>
            <person name="Putnam N.H."/>
            <person name="Stanke M."/>
            <person name="Adamska M."/>
            <person name="Darling A."/>
            <person name="Degnan S.M."/>
            <person name="Oakley T.H."/>
            <person name="Plachetzki D.C."/>
            <person name="Zhai Y."/>
            <person name="Adamski M."/>
            <person name="Calcino A."/>
            <person name="Cummins S.F."/>
            <person name="Goodstein D.M."/>
            <person name="Harris C."/>
            <person name="Jackson D.J."/>
            <person name="Leys S.P."/>
            <person name="Shu S."/>
            <person name="Woodcroft B.J."/>
            <person name="Vervoort M."/>
            <person name="Kosik K.S."/>
            <person name="Manning G."/>
            <person name="Degnan B.M."/>
            <person name="Rokhsar D.S."/>
        </authorList>
    </citation>
    <scope>NUCLEOTIDE SEQUENCE [LARGE SCALE GENOMIC DNA]</scope>
</reference>
<reference evidence="2" key="2">
    <citation type="submission" date="2017-05" db="UniProtKB">
        <authorList>
            <consortium name="EnsemblMetazoa"/>
        </authorList>
    </citation>
    <scope>IDENTIFICATION</scope>
</reference>